<accession>I8XY63</accession>
<name>I8XY63_9BACE</name>
<evidence type="ECO:0000313" key="1">
    <source>
        <dbReference type="EMBL" id="EIY55825.1"/>
    </source>
</evidence>
<comment type="caution">
    <text evidence="1">The sequence shown here is derived from an EMBL/GenBank/DDBJ whole genome shotgun (WGS) entry which is preliminary data.</text>
</comment>
<dbReference type="PANTHER" id="PTHR46889">
    <property type="entry name" value="TRANSPOSASE INSF FOR INSERTION SEQUENCE IS3B-RELATED"/>
    <property type="match status" value="1"/>
</dbReference>
<dbReference type="InterPro" id="IPR012337">
    <property type="entry name" value="RNaseH-like_sf"/>
</dbReference>
<dbReference type="Gene3D" id="3.30.420.10">
    <property type="entry name" value="Ribonuclease H-like superfamily/Ribonuclease H"/>
    <property type="match status" value="1"/>
</dbReference>
<dbReference type="AlphaFoldDB" id="I8XY63"/>
<reference evidence="1 2" key="1">
    <citation type="submission" date="2012-02" db="EMBL/GenBank/DDBJ databases">
        <title>The Genome Sequence of Bacteroides salyersiae CL02T12C01.</title>
        <authorList>
            <consortium name="The Broad Institute Genome Sequencing Platform"/>
            <person name="Earl A."/>
            <person name="Ward D."/>
            <person name="Feldgarden M."/>
            <person name="Gevers D."/>
            <person name="Zitomersky N.L."/>
            <person name="Coyne M.J."/>
            <person name="Comstock L.E."/>
            <person name="Young S.K."/>
            <person name="Zeng Q."/>
            <person name="Gargeya S."/>
            <person name="Fitzgerald M."/>
            <person name="Haas B."/>
            <person name="Abouelleil A."/>
            <person name="Alvarado L."/>
            <person name="Arachchi H.M."/>
            <person name="Berlin A."/>
            <person name="Chapman S.B."/>
            <person name="Gearin G."/>
            <person name="Goldberg J."/>
            <person name="Griggs A."/>
            <person name="Gujja S."/>
            <person name="Hansen M."/>
            <person name="Heiman D."/>
            <person name="Howarth C."/>
            <person name="Larimer J."/>
            <person name="Lui A."/>
            <person name="MacDonald P.J.P."/>
            <person name="McCowen C."/>
            <person name="Montmayeur A."/>
            <person name="Murphy C."/>
            <person name="Neiman D."/>
            <person name="Pearson M."/>
            <person name="Priest M."/>
            <person name="Roberts A."/>
            <person name="Saif S."/>
            <person name="Shea T."/>
            <person name="Sisk P."/>
            <person name="Stolte C."/>
            <person name="Sykes S."/>
            <person name="Wortman J."/>
            <person name="Nusbaum C."/>
            <person name="Birren B."/>
        </authorList>
    </citation>
    <scope>NUCLEOTIDE SEQUENCE [LARGE SCALE GENOMIC DNA]</scope>
    <source>
        <strain evidence="1 2">CL02T12C01</strain>
    </source>
</reference>
<protein>
    <submittedName>
        <fullName evidence="1">Uncharacterized protein</fullName>
    </submittedName>
</protein>
<dbReference type="Proteomes" id="UP000005150">
    <property type="component" value="Unassembled WGS sequence"/>
</dbReference>
<keyword evidence="2" id="KW-1185">Reference proteome</keyword>
<dbReference type="EMBL" id="AGXV01000054">
    <property type="protein sequence ID" value="EIY55825.1"/>
    <property type="molecule type" value="Genomic_DNA"/>
</dbReference>
<organism evidence="1 2">
    <name type="scientific">Bacteroides salyersiae CL02T12C01</name>
    <dbReference type="NCBI Taxonomy" id="997887"/>
    <lineage>
        <taxon>Bacteria</taxon>
        <taxon>Pseudomonadati</taxon>
        <taxon>Bacteroidota</taxon>
        <taxon>Bacteroidia</taxon>
        <taxon>Bacteroidales</taxon>
        <taxon>Bacteroidaceae</taxon>
        <taxon>Bacteroides</taxon>
    </lineage>
</organism>
<gene>
    <name evidence="1" type="ORF">HMPREF1071_04524</name>
</gene>
<dbReference type="SUPFAM" id="SSF53098">
    <property type="entry name" value="Ribonuclease H-like"/>
    <property type="match status" value="1"/>
</dbReference>
<evidence type="ECO:0000313" key="2">
    <source>
        <dbReference type="Proteomes" id="UP000005150"/>
    </source>
</evidence>
<dbReference type="PATRIC" id="fig|997887.3.peg.4725"/>
<sequence length="193" mass="22357">MCELYACCVRYFKEKMVIGRDQWCYEIFRSNGLVQRKRRVRPKTTNSNHNYYGNYIYPNLLNTTPKFVASTSGSIIVGYSFCPSLTMEGPMKALESAFLFYRENGINISGLIISFRPEVQYCSNQYVDTLKAQHINISMTQCGDPLHNALTERVNNTIKNGWLFDCGKEILIKWKNALNRLYTHIIISNHTKL</sequence>
<dbReference type="InterPro" id="IPR050900">
    <property type="entry name" value="Transposase_IS3/IS150/IS904"/>
</dbReference>
<dbReference type="InterPro" id="IPR036397">
    <property type="entry name" value="RNaseH_sf"/>
</dbReference>
<proteinExistence type="predicted"/>
<dbReference type="OrthoDB" id="9815231at2"/>
<dbReference type="GO" id="GO:0003676">
    <property type="term" value="F:nucleic acid binding"/>
    <property type="evidence" value="ECO:0007669"/>
    <property type="project" value="InterPro"/>
</dbReference>
<dbReference type="PANTHER" id="PTHR46889:SF4">
    <property type="entry name" value="TRANSPOSASE INSO FOR INSERTION SEQUENCE ELEMENT IS911B-RELATED"/>
    <property type="match status" value="1"/>
</dbReference>
<dbReference type="HOGENOM" id="CLU_027402_4_2_10"/>